<accession>A0A0F4TYP6</accession>
<dbReference type="AlphaFoldDB" id="A0A0F4TYP6"/>
<dbReference type="EMBL" id="LACC01000007">
    <property type="protein sequence ID" value="KJZ49553.1"/>
    <property type="molecule type" value="Genomic_DNA"/>
</dbReference>
<protein>
    <submittedName>
        <fullName evidence="1">SAM-dependent methyltransferase</fullName>
    </submittedName>
</protein>
<dbReference type="Pfam" id="PF13489">
    <property type="entry name" value="Methyltransf_23"/>
    <property type="match status" value="1"/>
</dbReference>
<evidence type="ECO:0000313" key="1">
    <source>
        <dbReference type="EMBL" id="KJZ49553.1"/>
    </source>
</evidence>
<comment type="caution">
    <text evidence="1">The sequence shown here is derived from an EMBL/GenBank/DDBJ whole genome shotgun (WGS) entry which is preliminary data.</text>
</comment>
<dbReference type="SUPFAM" id="SSF53335">
    <property type="entry name" value="S-adenosyl-L-methionine-dependent methyltransferases"/>
    <property type="match status" value="1"/>
</dbReference>
<organism evidence="1 2">
    <name type="scientific">Pseudomonas fluorescens</name>
    <dbReference type="NCBI Taxonomy" id="294"/>
    <lineage>
        <taxon>Bacteria</taxon>
        <taxon>Pseudomonadati</taxon>
        <taxon>Pseudomonadota</taxon>
        <taxon>Gammaproteobacteria</taxon>
        <taxon>Pseudomonadales</taxon>
        <taxon>Pseudomonadaceae</taxon>
        <taxon>Pseudomonas</taxon>
    </lineage>
</organism>
<dbReference type="GO" id="GO:0032259">
    <property type="term" value="P:methylation"/>
    <property type="evidence" value="ECO:0007669"/>
    <property type="project" value="UniProtKB-KW"/>
</dbReference>
<keyword evidence="1" id="KW-0489">Methyltransferase</keyword>
<dbReference type="OrthoDB" id="9810247at2"/>
<reference evidence="1 2" key="1">
    <citation type="submission" date="2015-03" db="EMBL/GenBank/DDBJ databases">
        <title>Comparative genomics of Pseudomonas insights into diversity of traits involved in vanlence and defense.</title>
        <authorList>
            <person name="Qin Y."/>
        </authorList>
    </citation>
    <scope>NUCLEOTIDE SEQUENCE [LARGE SCALE GENOMIC DNA]</scope>
    <source>
        <strain evidence="1 2">C8</strain>
    </source>
</reference>
<dbReference type="PATRIC" id="fig|294.132.peg.5485"/>
<proteinExistence type="predicted"/>
<sequence length="250" mass="28719">MPPDRTPLPKSAFEVLALAEARHWWFRARNRVIIWVLKSRIGKIRNFLEIGCGTGFVLEGTHQEFPETTLSGTEFFEEGQMHARRRVPGASFEKLDARAMNDAERFDVIGAFDVIEHINEDEQVLANLSRALHKDGHLLLTVPQHRWLWSAADERACHVRRYTRRELVDKVGRAGLEVQYVTSFVTLLVSLMWLARQRPGQKNAQVNSEFDISDRTNRLLEFVMKIEFDLLKVGITFPLGGSLLLLAKKQ</sequence>
<keyword evidence="1" id="KW-0808">Transferase</keyword>
<dbReference type="GO" id="GO:0008168">
    <property type="term" value="F:methyltransferase activity"/>
    <property type="evidence" value="ECO:0007669"/>
    <property type="project" value="UniProtKB-KW"/>
</dbReference>
<name>A0A0F4TYP6_PSEFL</name>
<dbReference type="InterPro" id="IPR029063">
    <property type="entry name" value="SAM-dependent_MTases_sf"/>
</dbReference>
<dbReference type="Proteomes" id="UP000033588">
    <property type="component" value="Unassembled WGS sequence"/>
</dbReference>
<dbReference type="RefSeq" id="WP_046038109.1">
    <property type="nucleotide sequence ID" value="NZ_LACC01000007.1"/>
</dbReference>
<evidence type="ECO:0000313" key="2">
    <source>
        <dbReference type="Proteomes" id="UP000033588"/>
    </source>
</evidence>
<dbReference type="CDD" id="cd02440">
    <property type="entry name" value="AdoMet_MTases"/>
    <property type="match status" value="1"/>
</dbReference>
<gene>
    <name evidence="1" type="ORF">VC35_04735</name>
</gene>
<dbReference type="Gene3D" id="3.40.50.150">
    <property type="entry name" value="Vaccinia Virus protein VP39"/>
    <property type="match status" value="1"/>
</dbReference>